<sequence length="33" mass="3635">MQRAKISKLTSCHCARATTEIGHAKLKISHSVK</sequence>
<evidence type="ECO:0000313" key="1">
    <source>
        <dbReference type="EMBL" id="JAH47651.1"/>
    </source>
</evidence>
<dbReference type="AlphaFoldDB" id="A0A0E9T208"/>
<reference evidence="1" key="2">
    <citation type="journal article" date="2015" name="Fish Shellfish Immunol.">
        <title>Early steps in the European eel (Anguilla anguilla)-Vibrio vulnificus interaction in the gills: Role of the RtxA13 toxin.</title>
        <authorList>
            <person name="Callol A."/>
            <person name="Pajuelo D."/>
            <person name="Ebbesson L."/>
            <person name="Teles M."/>
            <person name="MacKenzie S."/>
            <person name="Amaro C."/>
        </authorList>
    </citation>
    <scope>NUCLEOTIDE SEQUENCE</scope>
</reference>
<accession>A0A0E9T208</accession>
<name>A0A0E9T208_ANGAN</name>
<dbReference type="EMBL" id="GBXM01060926">
    <property type="protein sequence ID" value="JAH47651.1"/>
    <property type="molecule type" value="Transcribed_RNA"/>
</dbReference>
<reference evidence="1" key="1">
    <citation type="submission" date="2014-11" db="EMBL/GenBank/DDBJ databases">
        <authorList>
            <person name="Amaro Gonzalez C."/>
        </authorList>
    </citation>
    <scope>NUCLEOTIDE SEQUENCE</scope>
</reference>
<proteinExistence type="predicted"/>
<organism evidence="1">
    <name type="scientific">Anguilla anguilla</name>
    <name type="common">European freshwater eel</name>
    <name type="synonym">Muraena anguilla</name>
    <dbReference type="NCBI Taxonomy" id="7936"/>
    <lineage>
        <taxon>Eukaryota</taxon>
        <taxon>Metazoa</taxon>
        <taxon>Chordata</taxon>
        <taxon>Craniata</taxon>
        <taxon>Vertebrata</taxon>
        <taxon>Euteleostomi</taxon>
        <taxon>Actinopterygii</taxon>
        <taxon>Neopterygii</taxon>
        <taxon>Teleostei</taxon>
        <taxon>Anguilliformes</taxon>
        <taxon>Anguillidae</taxon>
        <taxon>Anguilla</taxon>
    </lineage>
</organism>
<protein>
    <submittedName>
        <fullName evidence="1">Uncharacterized protein</fullName>
    </submittedName>
</protein>